<feature type="transmembrane region" description="Helical" evidence="10">
    <location>
        <begin position="244"/>
        <end position="262"/>
    </location>
</feature>
<feature type="transmembrane region" description="Helical" evidence="10">
    <location>
        <begin position="268"/>
        <end position="286"/>
    </location>
</feature>
<feature type="transmembrane region" description="Helical" evidence="10">
    <location>
        <begin position="92"/>
        <end position="112"/>
    </location>
</feature>
<dbReference type="InterPro" id="IPR001708">
    <property type="entry name" value="YidC/ALB3/OXA1/COX18"/>
</dbReference>
<dbReference type="GO" id="GO:0032979">
    <property type="term" value="P:protein insertion into mitochondrial inner membrane from matrix"/>
    <property type="evidence" value="ECO:0007669"/>
    <property type="project" value="TreeGrafter"/>
</dbReference>
<dbReference type="HOGENOM" id="CLU_029282_3_2_1"/>
<dbReference type="EMBL" id="KE503208">
    <property type="protein sequence ID" value="EPX70518.1"/>
    <property type="molecule type" value="Genomic_DNA"/>
</dbReference>
<reference evidence="12 13" key="1">
    <citation type="journal article" date="2011" name="Science">
        <title>Comparative functional genomics of the fission yeasts.</title>
        <authorList>
            <person name="Rhind N."/>
            <person name="Chen Z."/>
            <person name="Yassour M."/>
            <person name="Thompson D.A."/>
            <person name="Haas B.J."/>
            <person name="Habib N."/>
            <person name="Wapinski I."/>
            <person name="Roy S."/>
            <person name="Lin M.F."/>
            <person name="Heiman D.I."/>
            <person name="Young S.K."/>
            <person name="Furuya K."/>
            <person name="Guo Y."/>
            <person name="Pidoux A."/>
            <person name="Chen H.M."/>
            <person name="Robbertse B."/>
            <person name="Goldberg J.M."/>
            <person name="Aoki K."/>
            <person name="Bayne E.H."/>
            <person name="Berlin A.M."/>
            <person name="Desjardins C.A."/>
            <person name="Dobbs E."/>
            <person name="Dukaj L."/>
            <person name="Fan L."/>
            <person name="FitzGerald M.G."/>
            <person name="French C."/>
            <person name="Gujja S."/>
            <person name="Hansen K."/>
            <person name="Keifenheim D."/>
            <person name="Levin J.Z."/>
            <person name="Mosher R.A."/>
            <person name="Mueller C.A."/>
            <person name="Pfiffner J."/>
            <person name="Priest M."/>
            <person name="Russ C."/>
            <person name="Smialowska A."/>
            <person name="Swoboda P."/>
            <person name="Sykes S.M."/>
            <person name="Vaughn M."/>
            <person name="Vengrova S."/>
            <person name="Yoder R."/>
            <person name="Zeng Q."/>
            <person name="Allshire R."/>
            <person name="Baulcombe D."/>
            <person name="Birren B.W."/>
            <person name="Brown W."/>
            <person name="Ekwall K."/>
            <person name="Kellis M."/>
            <person name="Leatherwood J."/>
            <person name="Levin H."/>
            <person name="Margalit H."/>
            <person name="Martienssen R."/>
            <person name="Nieduszynski C.A."/>
            <person name="Spatafora J.W."/>
            <person name="Friedman N."/>
            <person name="Dalgaard J.Z."/>
            <person name="Baumann P."/>
            <person name="Niki H."/>
            <person name="Regev A."/>
            <person name="Nusbaum C."/>
        </authorList>
    </citation>
    <scope>NUCLEOTIDE SEQUENCE [LARGE SCALE GENOMIC DNA]</scope>
    <source>
        <strain evidence="13">yFS286</strain>
    </source>
</reference>
<evidence type="ECO:0000256" key="9">
    <source>
        <dbReference type="RuleBase" id="RU003945"/>
    </source>
</evidence>
<keyword evidence="13" id="KW-1185">Reference proteome</keyword>
<evidence type="ECO:0000256" key="3">
    <source>
        <dbReference type="ARBA" id="ARBA00022692"/>
    </source>
</evidence>
<dbReference type="PANTHER" id="PTHR12428:SF66">
    <property type="entry name" value="MITOCHONDRIAL INNER MEMBRANE PROTEIN OXA1L"/>
    <property type="match status" value="1"/>
</dbReference>
<dbReference type="OrthoDB" id="2148490at2759"/>
<evidence type="ECO:0000256" key="8">
    <source>
        <dbReference type="ARBA" id="ARBA00023136"/>
    </source>
</evidence>
<organism evidence="12 13">
    <name type="scientific">Schizosaccharomyces octosporus (strain yFS286)</name>
    <name type="common">Fission yeast</name>
    <name type="synonym">Octosporomyces octosporus</name>
    <dbReference type="NCBI Taxonomy" id="483514"/>
    <lineage>
        <taxon>Eukaryota</taxon>
        <taxon>Fungi</taxon>
        <taxon>Dikarya</taxon>
        <taxon>Ascomycota</taxon>
        <taxon>Taphrinomycotina</taxon>
        <taxon>Schizosaccharomycetes</taxon>
        <taxon>Schizosaccharomycetales</taxon>
        <taxon>Schizosaccharomycetaceae</taxon>
        <taxon>Schizosaccharomyces</taxon>
    </lineage>
</organism>
<dbReference type="GeneID" id="25033650"/>
<evidence type="ECO:0000256" key="5">
    <source>
        <dbReference type="ARBA" id="ARBA00022946"/>
    </source>
</evidence>
<keyword evidence="4" id="KW-0999">Mitochondrion inner membrane</keyword>
<feature type="transmembrane region" description="Helical" evidence="10">
    <location>
        <begin position="166"/>
        <end position="186"/>
    </location>
</feature>
<dbReference type="GO" id="GO:0032977">
    <property type="term" value="F:membrane insertase activity"/>
    <property type="evidence" value="ECO:0007669"/>
    <property type="project" value="InterPro"/>
</dbReference>
<dbReference type="NCBIfam" id="TIGR03592">
    <property type="entry name" value="yidC_oxa1_cterm"/>
    <property type="match status" value="1"/>
</dbReference>
<evidence type="ECO:0000256" key="1">
    <source>
        <dbReference type="ARBA" id="ARBA00004448"/>
    </source>
</evidence>
<keyword evidence="5" id="KW-0809">Transit peptide</keyword>
<feature type="transmembrane region" description="Helical" evidence="10">
    <location>
        <begin position="214"/>
        <end position="232"/>
    </location>
</feature>
<evidence type="ECO:0000259" key="11">
    <source>
        <dbReference type="Pfam" id="PF02096"/>
    </source>
</evidence>
<name>S9PSQ1_SCHOY</name>
<feature type="domain" description="Membrane insertase YidC/Oxa/ALB C-terminal" evidence="11">
    <location>
        <begin position="92"/>
        <end position="287"/>
    </location>
</feature>
<evidence type="ECO:0000256" key="10">
    <source>
        <dbReference type="SAM" id="Phobius"/>
    </source>
</evidence>
<comment type="similarity">
    <text evidence="2 9">Belongs to the OXA1/ALB3/YidC family.</text>
</comment>
<sequence length="383" mass="43551">MFHFGLRFLKHQQGIQDFNKNAFLKLKAIPHRKQLSQRYLQPIRSVSTSTADTAVAAAASTANTVGISNSWWPYAFLQNAAYSINVYAGAPWWVSIIATTVGVRFALLPLMLKSFRTSSKLTVLQPEMKKELDAIKSAKLENDQMRLSQHSMALRALYIKHEVSPLSIFMLPLTQSVVFFSFFYAIRQMARVPVEGFKEGGIAWFQDLSAPDPYFILPVINAAFMFTGMQLNRSNTASTIGNSPNWSTFFFLCCLLSPLFTLKLPAAIFLYWIPSSIFNIVQGFILKRPAIRQKLGFAPLPPAVDKAISGKNLLRNPVKAVRDMYNGIKDALRGRYDQLKVDMEKRALATRPVNVVRPNDHYRKMKEYNRKHVIEKKISNKKY</sequence>
<comment type="subcellular location">
    <subcellularLocation>
        <location evidence="9">Membrane</location>
        <topology evidence="9">Multi-pass membrane protein</topology>
    </subcellularLocation>
    <subcellularLocation>
        <location evidence="1">Mitochondrion inner membrane</location>
        <topology evidence="1">Multi-pass membrane protein</topology>
    </subcellularLocation>
</comment>
<evidence type="ECO:0000313" key="13">
    <source>
        <dbReference type="Proteomes" id="UP000016088"/>
    </source>
</evidence>
<evidence type="ECO:0000256" key="6">
    <source>
        <dbReference type="ARBA" id="ARBA00022989"/>
    </source>
</evidence>
<dbReference type="OMA" id="PWWVSII"/>
<dbReference type="RefSeq" id="XP_013020734.1">
    <property type="nucleotide sequence ID" value="XM_013165280.1"/>
</dbReference>
<keyword evidence="3 9" id="KW-0812">Transmembrane</keyword>
<keyword evidence="7" id="KW-0496">Mitochondrion</keyword>
<keyword evidence="6 10" id="KW-1133">Transmembrane helix</keyword>
<accession>S9PSQ1</accession>
<proteinExistence type="inferred from homology"/>
<protein>
    <submittedName>
        <fullName evidence="12">Inner membrane translocase Oxa101</fullName>
    </submittedName>
</protein>
<dbReference type="AlphaFoldDB" id="S9PSQ1"/>
<dbReference type="Proteomes" id="UP000016088">
    <property type="component" value="Unassembled WGS sequence"/>
</dbReference>
<dbReference type="eggNOG" id="KOG1239">
    <property type="taxonomic scope" value="Eukaryota"/>
</dbReference>
<dbReference type="VEuPathDB" id="FungiDB:SOCG_04688"/>
<dbReference type="InterPro" id="IPR028055">
    <property type="entry name" value="YidC/Oxa/ALB_C"/>
</dbReference>
<dbReference type="Pfam" id="PF02096">
    <property type="entry name" value="60KD_IMP"/>
    <property type="match status" value="1"/>
</dbReference>
<dbReference type="CDD" id="cd20069">
    <property type="entry name" value="5TM_Oxa1-like"/>
    <property type="match status" value="1"/>
</dbReference>
<evidence type="ECO:0000256" key="2">
    <source>
        <dbReference type="ARBA" id="ARBA00009877"/>
    </source>
</evidence>
<dbReference type="GO" id="GO:0005743">
    <property type="term" value="C:mitochondrial inner membrane"/>
    <property type="evidence" value="ECO:0007669"/>
    <property type="project" value="UniProtKB-SubCell"/>
</dbReference>
<dbReference type="PANTHER" id="PTHR12428">
    <property type="entry name" value="OXA1"/>
    <property type="match status" value="1"/>
</dbReference>
<gene>
    <name evidence="12" type="ORF">SOCG_04688</name>
</gene>
<evidence type="ECO:0000313" key="12">
    <source>
        <dbReference type="EMBL" id="EPX70518.1"/>
    </source>
</evidence>
<evidence type="ECO:0000256" key="4">
    <source>
        <dbReference type="ARBA" id="ARBA00022792"/>
    </source>
</evidence>
<evidence type="ECO:0000256" key="7">
    <source>
        <dbReference type="ARBA" id="ARBA00023128"/>
    </source>
</evidence>
<keyword evidence="8 10" id="KW-0472">Membrane</keyword>